<keyword evidence="1" id="KW-0812">Transmembrane</keyword>
<gene>
    <name evidence="2" type="ORF">SPRG_09029</name>
</gene>
<dbReference type="GeneID" id="24131228"/>
<keyword evidence="3" id="KW-1185">Reference proteome</keyword>
<dbReference type="OMA" id="PIVAFHA"/>
<evidence type="ECO:0000256" key="1">
    <source>
        <dbReference type="SAM" id="Phobius"/>
    </source>
</evidence>
<accession>A0A067C9B5</accession>
<feature type="transmembrane region" description="Helical" evidence="1">
    <location>
        <begin position="6"/>
        <end position="28"/>
    </location>
</feature>
<dbReference type="EMBL" id="KK583229">
    <property type="protein sequence ID" value="KDO25730.1"/>
    <property type="molecule type" value="Genomic_DNA"/>
</dbReference>
<dbReference type="KEGG" id="spar:SPRG_09029"/>
<organism evidence="2 3">
    <name type="scientific">Saprolegnia parasitica (strain CBS 223.65)</name>
    <dbReference type="NCBI Taxonomy" id="695850"/>
    <lineage>
        <taxon>Eukaryota</taxon>
        <taxon>Sar</taxon>
        <taxon>Stramenopiles</taxon>
        <taxon>Oomycota</taxon>
        <taxon>Saprolegniomycetes</taxon>
        <taxon>Saprolegniales</taxon>
        <taxon>Saprolegniaceae</taxon>
        <taxon>Saprolegnia</taxon>
    </lineage>
</organism>
<reference evidence="2 3" key="1">
    <citation type="journal article" date="2013" name="PLoS Genet.">
        <title>Distinctive expansion of potential virulence genes in the genome of the oomycete fish pathogen Saprolegnia parasitica.</title>
        <authorList>
            <person name="Jiang R.H."/>
            <person name="de Bruijn I."/>
            <person name="Haas B.J."/>
            <person name="Belmonte R."/>
            <person name="Lobach L."/>
            <person name="Christie J."/>
            <person name="van den Ackerveken G."/>
            <person name="Bottin A."/>
            <person name="Bulone V."/>
            <person name="Diaz-Moreno S.M."/>
            <person name="Dumas B."/>
            <person name="Fan L."/>
            <person name="Gaulin E."/>
            <person name="Govers F."/>
            <person name="Grenville-Briggs L.J."/>
            <person name="Horner N.R."/>
            <person name="Levin J.Z."/>
            <person name="Mammella M."/>
            <person name="Meijer H.J."/>
            <person name="Morris P."/>
            <person name="Nusbaum C."/>
            <person name="Oome S."/>
            <person name="Phillips A.J."/>
            <person name="van Rooyen D."/>
            <person name="Rzeszutek E."/>
            <person name="Saraiva M."/>
            <person name="Secombes C.J."/>
            <person name="Seidl M.F."/>
            <person name="Snel B."/>
            <person name="Stassen J.H."/>
            <person name="Sykes S."/>
            <person name="Tripathy S."/>
            <person name="van den Berg H."/>
            <person name="Vega-Arreguin J.C."/>
            <person name="Wawra S."/>
            <person name="Young S.K."/>
            <person name="Zeng Q."/>
            <person name="Dieguez-Uribeondo J."/>
            <person name="Russ C."/>
            <person name="Tyler B.M."/>
            <person name="van West P."/>
        </authorList>
    </citation>
    <scope>NUCLEOTIDE SEQUENCE [LARGE SCALE GENOMIC DNA]</scope>
    <source>
        <strain evidence="2 3">CBS 223.65</strain>
    </source>
</reference>
<dbReference type="Proteomes" id="UP000030745">
    <property type="component" value="Unassembled WGS sequence"/>
</dbReference>
<proteinExistence type="predicted"/>
<feature type="transmembrane region" description="Helical" evidence="1">
    <location>
        <begin position="70"/>
        <end position="89"/>
    </location>
</feature>
<dbReference type="RefSeq" id="XP_012203540.1">
    <property type="nucleotide sequence ID" value="XM_012348150.1"/>
</dbReference>
<protein>
    <submittedName>
        <fullName evidence="2">Uncharacterized protein</fullName>
    </submittedName>
</protein>
<sequence>MDNNVLAQIQVVVFGGAFSVMLAAMCLATRCFKVPARASATNKDLSDSDETVVEAAILRGWRRSFYHLDLYCRHIYCTGFAIIFAAVASSSTIPWVPYVSLATHPIVAFHAWKVLTHALGRDAAQNDIEHWEEVRNTSRVRWTN</sequence>
<evidence type="ECO:0000313" key="2">
    <source>
        <dbReference type="EMBL" id="KDO25730.1"/>
    </source>
</evidence>
<keyword evidence="1" id="KW-0472">Membrane</keyword>
<keyword evidence="1" id="KW-1133">Transmembrane helix</keyword>
<dbReference type="OrthoDB" id="10350429at2759"/>
<dbReference type="AlphaFoldDB" id="A0A067C9B5"/>
<dbReference type="VEuPathDB" id="FungiDB:SPRG_09029"/>
<evidence type="ECO:0000313" key="3">
    <source>
        <dbReference type="Proteomes" id="UP000030745"/>
    </source>
</evidence>
<name>A0A067C9B5_SAPPC</name>